<evidence type="ECO:0000313" key="4">
    <source>
        <dbReference type="EMBL" id="RFT15241.1"/>
    </source>
</evidence>
<dbReference type="InterPro" id="IPR011990">
    <property type="entry name" value="TPR-like_helical_dom_sf"/>
</dbReference>
<dbReference type="SUPFAM" id="SSF48452">
    <property type="entry name" value="TPR-like"/>
    <property type="match status" value="1"/>
</dbReference>
<feature type="repeat" description="TPR" evidence="3">
    <location>
        <begin position="169"/>
        <end position="202"/>
    </location>
</feature>
<gene>
    <name evidence="4" type="ORF">OP8BY_0536</name>
</gene>
<name>A0A3E2BKI0_9BACT</name>
<dbReference type="Pfam" id="PF13620">
    <property type="entry name" value="CarboxypepD_reg"/>
    <property type="match status" value="1"/>
</dbReference>
<dbReference type="PROSITE" id="PS50005">
    <property type="entry name" value="TPR"/>
    <property type="match status" value="4"/>
</dbReference>
<evidence type="ECO:0000256" key="3">
    <source>
        <dbReference type="PROSITE-ProRule" id="PRU00339"/>
    </source>
</evidence>
<dbReference type="SMART" id="SM00028">
    <property type="entry name" value="TPR"/>
    <property type="match status" value="4"/>
</dbReference>
<accession>A0A3E2BKI0</accession>
<feature type="repeat" description="TPR" evidence="3">
    <location>
        <begin position="237"/>
        <end position="270"/>
    </location>
</feature>
<reference evidence="4 5" key="1">
    <citation type="submission" date="2018-08" db="EMBL/GenBank/DDBJ databases">
        <title>Genome analysis of the thermophilic bacterium of the candidate phylum Aminicenantes from deep subsurface aquifer revealed its physiology and ecological role.</title>
        <authorList>
            <person name="Kadnikov V.V."/>
            <person name="Mardanov A.V."/>
            <person name="Beletsky A.V."/>
            <person name="Karnachuk O.V."/>
            <person name="Ravin N.V."/>
        </authorList>
    </citation>
    <scope>NUCLEOTIDE SEQUENCE [LARGE SCALE GENOMIC DNA]</scope>
    <source>
        <strain evidence="4">BY38</strain>
    </source>
</reference>
<proteinExistence type="predicted"/>
<keyword evidence="1" id="KW-0677">Repeat</keyword>
<keyword evidence="2 3" id="KW-0802">TPR repeat</keyword>
<dbReference type="InterPro" id="IPR019734">
    <property type="entry name" value="TPR_rpt"/>
</dbReference>
<dbReference type="AlphaFoldDB" id="A0A3E2BKI0"/>
<feature type="repeat" description="TPR" evidence="3">
    <location>
        <begin position="203"/>
        <end position="236"/>
    </location>
</feature>
<feature type="repeat" description="TPR" evidence="3">
    <location>
        <begin position="271"/>
        <end position="304"/>
    </location>
</feature>
<dbReference type="Pfam" id="PF13432">
    <property type="entry name" value="TPR_16"/>
    <property type="match status" value="1"/>
</dbReference>
<dbReference type="SUPFAM" id="SSF49464">
    <property type="entry name" value="Carboxypeptidase regulatory domain-like"/>
    <property type="match status" value="1"/>
</dbReference>
<protein>
    <submittedName>
        <fullName evidence="4">TPR repeat protein</fullName>
    </submittedName>
</protein>
<dbReference type="InterPro" id="IPR008969">
    <property type="entry name" value="CarboxyPept-like_regulatory"/>
</dbReference>
<organism evidence="4 5">
    <name type="scientific">Candidatus Saccharicenans subterraneus</name>
    <dbReference type="NCBI Taxonomy" id="2508984"/>
    <lineage>
        <taxon>Bacteria</taxon>
        <taxon>Candidatus Aminicenantota</taxon>
        <taxon>Candidatus Aminicenantia</taxon>
        <taxon>Candidatus Aminicenantales</taxon>
        <taxon>Candidatus Saccharicenantaceae</taxon>
        <taxon>Candidatus Saccharicenans</taxon>
    </lineage>
</organism>
<dbReference type="PANTHER" id="PTHR45586:SF1">
    <property type="entry name" value="LIPOPOLYSACCHARIDE ASSEMBLY PROTEIN B"/>
    <property type="match status" value="1"/>
</dbReference>
<dbReference type="PROSITE" id="PS50293">
    <property type="entry name" value="TPR_REGION"/>
    <property type="match status" value="1"/>
</dbReference>
<dbReference type="InterPro" id="IPR051012">
    <property type="entry name" value="CellSynth/LPSAsmb/PSIAsmb"/>
</dbReference>
<dbReference type="Proteomes" id="UP000257323">
    <property type="component" value="Unassembled WGS sequence"/>
</dbReference>
<dbReference type="Gene3D" id="2.60.40.1120">
    <property type="entry name" value="Carboxypeptidase-like, regulatory domain"/>
    <property type="match status" value="1"/>
</dbReference>
<evidence type="ECO:0000256" key="2">
    <source>
        <dbReference type="ARBA" id="ARBA00022803"/>
    </source>
</evidence>
<dbReference type="Pfam" id="PF13424">
    <property type="entry name" value="TPR_12"/>
    <property type="match status" value="1"/>
</dbReference>
<evidence type="ECO:0000313" key="5">
    <source>
        <dbReference type="Proteomes" id="UP000257323"/>
    </source>
</evidence>
<evidence type="ECO:0000256" key="1">
    <source>
        <dbReference type="ARBA" id="ARBA00022737"/>
    </source>
</evidence>
<dbReference type="EMBL" id="QUAH01000011">
    <property type="protein sequence ID" value="RFT15241.1"/>
    <property type="molecule type" value="Genomic_DNA"/>
</dbReference>
<comment type="caution">
    <text evidence="4">The sequence shown here is derived from an EMBL/GenBank/DDBJ whole genome shotgun (WGS) entry which is preliminary data.</text>
</comment>
<dbReference type="Pfam" id="PF13181">
    <property type="entry name" value="TPR_8"/>
    <property type="match status" value="1"/>
</dbReference>
<sequence>MKEEKTYVAQIGRFSLLAILFFLFLSSGFGQYREYHLFGIVVDTESNPISGVDILLQDLSTSRNYRVKTDKGGKYVLSGLPHGRYQVTVKKDGYETRTFEWDFSQPQERMQKVEMETIILASTEKLKTLTTLKELKQAVAEVMDMINRNDLETALARLQELVAKYPDDSNVHYLLGVTLGRLHRYEEAIPELTRVTELAPEFAPAYQQLGFCYQSLKNMDKALENYKKSAELDPANAANLYNLGLILFEMDKVDEALGYFEQALAAKSDDLDTLEMVARCYVNKGDLPKAVEYLEKARALAQNEEKIKFLDSFIATLKAQIKK</sequence>
<dbReference type="PANTHER" id="PTHR45586">
    <property type="entry name" value="TPR REPEAT-CONTAINING PROTEIN PA4667"/>
    <property type="match status" value="1"/>
</dbReference>
<dbReference type="Gene3D" id="1.25.40.10">
    <property type="entry name" value="Tetratricopeptide repeat domain"/>
    <property type="match status" value="2"/>
</dbReference>